<reference evidence="3" key="1">
    <citation type="submission" date="2017-10" db="EMBL/GenBank/DDBJ databases">
        <authorList>
            <person name="Gaisin V.A."/>
            <person name="Rysina M.S."/>
            <person name="Grouzdev D.S."/>
        </authorList>
    </citation>
    <scope>NUCLEOTIDE SEQUENCE [LARGE SCALE GENOMIC DNA]</scope>
    <source>
        <strain evidence="3">V1</strain>
    </source>
</reference>
<dbReference type="InterPro" id="IPR012340">
    <property type="entry name" value="NA-bd_OB-fold"/>
</dbReference>
<organism evidence="2 3">
    <name type="scientific">Prosthecochloris marina</name>
    <dbReference type="NCBI Taxonomy" id="2017681"/>
    <lineage>
        <taxon>Bacteria</taxon>
        <taxon>Pseudomonadati</taxon>
        <taxon>Chlorobiota</taxon>
        <taxon>Chlorobiia</taxon>
        <taxon>Chlorobiales</taxon>
        <taxon>Chlorobiaceae</taxon>
        <taxon>Prosthecochloris</taxon>
    </lineage>
</organism>
<evidence type="ECO:0000313" key="2">
    <source>
        <dbReference type="EMBL" id="PWW81004.1"/>
    </source>
</evidence>
<protein>
    <recommendedName>
        <fullName evidence="4">DUF3127 domain-containing protein</fullName>
    </recommendedName>
</protein>
<evidence type="ECO:0000256" key="1">
    <source>
        <dbReference type="SAM" id="MobiDB-lite"/>
    </source>
</evidence>
<dbReference type="InterPro" id="IPR021474">
    <property type="entry name" value="DUF3127"/>
</dbReference>
<dbReference type="EMBL" id="PDNZ01000012">
    <property type="protein sequence ID" value="PWW81004.1"/>
    <property type="molecule type" value="Genomic_DNA"/>
</dbReference>
<evidence type="ECO:0008006" key="4">
    <source>
        <dbReference type="Google" id="ProtNLM"/>
    </source>
</evidence>
<dbReference type="Proteomes" id="UP000246278">
    <property type="component" value="Unassembled WGS sequence"/>
</dbReference>
<sequence length="116" mass="13140">MDITGTIIEVLLPKTGEGKNGKWKKQEVILETDEQYPKKICFSFWGEKAENPLFRNGTAVKISFDLESREFNGRWYTDAKGWRVEPSGGAAPQPSDEESVYYDQTNSPEGSDDLPF</sequence>
<dbReference type="AlphaFoldDB" id="A0A317T2Z0"/>
<evidence type="ECO:0000313" key="3">
    <source>
        <dbReference type="Proteomes" id="UP000246278"/>
    </source>
</evidence>
<proteinExistence type="predicted"/>
<dbReference type="Gene3D" id="2.40.50.140">
    <property type="entry name" value="Nucleic acid-binding proteins"/>
    <property type="match status" value="1"/>
</dbReference>
<gene>
    <name evidence="2" type="ORF">CR164_12560</name>
</gene>
<name>A0A317T2Z0_9CHLB</name>
<comment type="caution">
    <text evidence="2">The sequence shown here is derived from an EMBL/GenBank/DDBJ whole genome shotgun (WGS) entry which is preliminary data.</text>
</comment>
<dbReference type="Pfam" id="PF11325">
    <property type="entry name" value="DUF3127"/>
    <property type="match status" value="1"/>
</dbReference>
<accession>A0A317T2Z0</accession>
<dbReference type="OrthoDB" id="598142at2"/>
<feature type="region of interest" description="Disordered" evidence="1">
    <location>
        <begin position="81"/>
        <end position="116"/>
    </location>
</feature>
<dbReference type="RefSeq" id="WP_110024347.1">
    <property type="nucleotide sequence ID" value="NZ_PDNZ01000012.1"/>
</dbReference>
<keyword evidence="3" id="KW-1185">Reference proteome</keyword>